<evidence type="ECO:0000256" key="1">
    <source>
        <dbReference type="ARBA" id="ARBA00004173"/>
    </source>
</evidence>
<keyword evidence="9" id="KW-1185">Reference proteome</keyword>
<dbReference type="SUPFAM" id="SSF64602">
    <property type="entry name" value="F1 ATPase inhibitor, IF1, C-terminal domain"/>
    <property type="match status" value="1"/>
</dbReference>
<dbReference type="AlphaFoldDB" id="A0AAN9G1G3"/>
<dbReference type="Proteomes" id="UP001374579">
    <property type="component" value="Unassembled WGS sequence"/>
</dbReference>
<dbReference type="GO" id="GO:0005739">
    <property type="term" value="C:mitochondrion"/>
    <property type="evidence" value="ECO:0007669"/>
    <property type="project" value="UniProtKB-SubCell"/>
</dbReference>
<comment type="subcellular location">
    <subcellularLocation>
        <location evidence="1">Mitochondrion</location>
    </subcellularLocation>
</comment>
<evidence type="ECO:0000256" key="2">
    <source>
        <dbReference type="ARBA" id="ARBA00010901"/>
    </source>
</evidence>
<feature type="coiled-coil region" evidence="7">
    <location>
        <begin position="75"/>
        <end position="109"/>
    </location>
</feature>
<keyword evidence="3" id="KW-0809">Transit peptide</keyword>
<dbReference type="InterPro" id="IPR007648">
    <property type="entry name" value="ATPase_inhibitor_mt"/>
</dbReference>
<dbReference type="PANTHER" id="PTHR48417">
    <property type="entry name" value="ATP SYNTHASE F1 SUBUNIT EPSILON"/>
    <property type="match status" value="1"/>
</dbReference>
<reference evidence="8 9" key="1">
    <citation type="submission" date="2024-02" db="EMBL/GenBank/DDBJ databases">
        <title>Chromosome-scale genome assembly of the rough periwinkle Littorina saxatilis.</title>
        <authorList>
            <person name="De Jode A."/>
            <person name="Faria R."/>
            <person name="Formenti G."/>
            <person name="Sims Y."/>
            <person name="Smith T.P."/>
            <person name="Tracey A."/>
            <person name="Wood J.M.D."/>
            <person name="Zagrodzka Z.B."/>
            <person name="Johannesson K."/>
            <person name="Butlin R.K."/>
            <person name="Leder E.H."/>
        </authorList>
    </citation>
    <scope>NUCLEOTIDE SEQUENCE [LARGE SCALE GENOMIC DNA]</scope>
    <source>
        <strain evidence="8">Snail1</strain>
        <tissue evidence="8">Muscle</tissue>
    </source>
</reference>
<sequence>MASRLPLTLRLAGVRFMSVGGEFGSGAGKGGGAGGAVREAGGAFGKMEAAHEELYFKKLQGVQLDRIREQVDDVVAHHQRSIREHQEAIERHKKKIQKLHHQEKDISDKD</sequence>
<comment type="similarity">
    <text evidence="2">Belongs to the ATPase inhibitor family.</text>
</comment>
<keyword evidence="4 7" id="KW-0175">Coiled coil</keyword>
<dbReference type="PANTHER" id="PTHR48417:SF1">
    <property type="entry name" value="ATP SYNTHASE F1 SUBUNIT EPSILON"/>
    <property type="match status" value="1"/>
</dbReference>
<dbReference type="GO" id="GO:0042030">
    <property type="term" value="F:ATPase inhibitor activity"/>
    <property type="evidence" value="ECO:0007669"/>
    <property type="project" value="InterPro"/>
</dbReference>
<evidence type="ECO:0000313" key="9">
    <source>
        <dbReference type="Proteomes" id="UP001374579"/>
    </source>
</evidence>
<evidence type="ECO:0000256" key="3">
    <source>
        <dbReference type="ARBA" id="ARBA00022946"/>
    </source>
</evidence>
<evidence type="ECO:0000313" key="8">
    <source>
        <dbReference type="EMBL" id="KAK7091414.1"/>
    </source>
</evidence>
<evidence type="ECO:0000256" key="4">
    <source>
        <dbReference type="ARBA" id="ARBA00023054"/>
    </source>
</evidence>
<dbReference type="FunFam" id="1.20.5.500:FF:000007">
    <property type="entry name" value="ATPase inhibitor, putative"/>
    <property type="match status" value="1"/>
</dbReference>
<protein>
    <recommendedName>
        <fullName evidence="6">ATP synthase F1 subunit epsilon</fullName>
    </recommendedName>
</protein>
<evidence type="ECO:0000256" key="7">
    <source>
        <dbReference type="SAM" id="Coils"/>
    </source>
</evidence>
<evidence type="ECO:0000256" key="5">
    <source>
        <dbReference type="ARBA" id="ARBA00023128"/>
    </source>
</evidence>
<keyword evidence="5" id="KW-0496">Mitochondrion</keyword>
<evidence type="ECO:0000256" key="6">
    <source>
        <dbReference type="ARBA" id="ARBA00030036"/>
    </source>
</evidence>
<comment type="caution">
    <text evidence="8">The sequence shown here is derived from an EMBL/GenBank/DDBJ whole genome shotgun (WGS) entry which is preliminary data.</text>
</comment>
<gene>
    <name evidence="8" type="ORF">V1264_009098</name>
</gene>
<dbReference type="Pfam" id="PF04568">
    <property type="entry name" value="IATP"/>
    <property type="match status" value="1"/>
</dbReference>
<name>A0AAN9G1G3_9CAEN</name>
<dbReference type="Gene3D" id="1.20.5.500">
    <property type="entry name" value="Single helix bin"/>
    <property type="match status" value="1"/>
</dbReference>
<accession>A0AAN9G1G3</accession>
<proteinExistence type="inferred from homology"/>
<dbReference type="EMBL" id="JBAMIC010000022">
    <property type="protein sequence ID" value="KAK7091414.1"/>
    <property type="molecule type" value="Genomic_DNA"/>
</dbReference>
<organism evidence="8 9">
    <name type="scientific">Littorina saxatilis</name>
    <dbReference type="NCBI Taxonomy" id="31220"/>
    <lineage>
        <taxon>Eukaryota</taxon>
        <taxon>Metazoa</taxon>
        <taxon>Spiralia</taxon>
        <taxon>Lophotrochozoa</taxon>
        <taxon>Mollusca</taxon>
        <taxon>Gastropoda</taxon>
        <taxon>Caenogastropoda</taxon>
        <taxon>Littorinimorpha</taxon>
        <taxon>Littorinoidea</taxon>
        <taxon>Littorinidae</taxon>
        <taxon>Littorina</taxon>
    </lineage>
</organism>